<sequence>MWSSFALDIEVETKEHNRLLDNVKQLWDRSNDANDGLNCEHIFFSSFVSTFRSFVSIKQNLVVGCVSASYQYGSRVMAGRGAGGVSIGFSPGAGKGLIGG</sequence>
<dbReference type="AlphaFoldDB" id="A0A7R9LC03"/>
<accession>A0A7R9LC03</accession>
<evidence type="ECO:0000313" key="2">
    <source>
        <dbReference type="Proteomes" id="UP000728032"/>
    </source>
</evidence>
<reference evidence="1" key="1">
    <citation type="submission" date="2020-11" db="EMBL/GenBank/DDBJ databases">
        <authorList>
            <person name="Tran Van P."/>
        </authorList>
    </citation>
    <scope>NUCLEOTIDE SEQUENCE</scope>
</reference>
<keyword evidence="2" id="KW-1185">Reference proteome</keyword>
<protein>
    <submittedName>
        <fullName evidence="1">Uncharacterized protein</fullName>
    </submittedName>
</protein>
<evidence type="ECO:0000313" key="1">
    <source>
        <dbReference type="EMBL" id="CAD7638886.1"/>
    </source>
</evidence>
<gene>
    <name evidence="1" type="ORF">ONB1V03_LOCUS1651</name>
</gene>
<dbReference type="EMBL" id="OC915144">
    <property type="protein sequence ID" value="CAD7638886.1"/>
    <property type="molecule type" value="Genomic_DNA"/>
</dbReference>
<dbReference type="EMBL" id="CAJPVJ010000319">
    <property type="protein sequence ID" value="CAG2162051.1"/>
    <property type="molecule type" value="Genomic_DNA"/>
</dbReference>
<dbReference type="OrthoDB" id="6497847at2759"/>
<organism evidence="1">
    <name type="scientific">Oppiella nova</name>
    <dbReference type="NCBI Taxonomy" id="334625"/>
    <lineage>
        <taxon>Eukaryota</taxon>
        <taxon>Metazoa</taxon>
        <taxon>Ecdysozoa</taxon>
        <taxon>Arthropoda</taxon>
        <taxon>Chelicerata</taxon>
        <taxon>Arachnida</taxon>
        <taxon>Acari</taxon>
        <taxon>Acariformes</taxon>
        <taxon>Sarcoptiformes</taxon>
        <taxon>Oribatida</taxon>
        <taxon>Brachypylina</taxon>
        <taxon>Oppioidea</taxon>
        <taxon>Oppiidae</taxon>
        <taxon>Oppiella</taxon>
    </lineage>
</organism>
<name>A0A7R9LC03_9ACAR</name>
<dbReference type="Proteomes" id="UP000728032">
    <property type="component" value="Unassembled WGS sequence"/>
</dbReference>
<proteinExistence type="predicted"/>